<gene>
    <name evidence="1" type="ORF">AYBTSS11_LOCUS16797</name>
</gene>
<proteinExistence type="predicted"/>
<protein>
    <submittedName>
        <fullName evidence="1">Uncharacterized protein</fullName>
    </submittedName>
</protein>
<organism evidence="1 2">
    <name type="scientific">Sphenostylis stenocarpa</name>
    <dbReference type="NCBI Taxonomy" id="92480"/>
    <lineage>
        <taxon>Eukaryota</taxon>
        <taxon>Viridiplantae</taxon>
        <taxon>Streptophyta</taxon>
        <taxon>Embryophyta</taxon>
        <taxon>Tracheophyta</taxon>
        <taxon>Spermatophyta</taxon>
        <taxon>Magnoliopsida</taxon>
        <taxon>eudicotyledons</taxon>
        <taxon>Gunneridae</taxon>
        <taxon>Pentapetalae</taxon>
        <taxon>rosids</taxon>
        <taxon>fabids</taxon>
        <taxon>Fabales</taxon>
        <taxon>Fabaceae</taxon>
        <taxon>Papilionoideae</taxon>
        <taxon>50 kb inversion clade</taxon>
        <taxon>NPAAA clade</taxon>
        <taxon>indigoferoid/millettioid clade</taxon>
        <taxon>Phaseoleae</taxon>
        <taxon>Sphenostylis</taxon>
    </lineage>
</organism>
<dbReference type="Gramene" id="rna-AYBTSS11_LOCUS16797">
    <property type="protein sequence ID" value="CAJ1956689.1"/>
    <property type="gene ID" value="gene-AYBTSS11_LOCUS16797"/>
</dbReference>
<keyword evidence="2" id="KW-1185">Reference proteome</keyword>
<accession>A0AA86SZK2</accession>
<evidence type="ECO:0000313" key="1">
    <source>
        <dbReference type="EMBL" id="CAJ1956689.1"/>
    </source>
</evidence>
<dbReference type="EMBL" id="OY731402">
    <property type="protein sequence ID" value="CAJ1956689.1"/>
    <property type="molecule type" value="Genomic_DNA"/>
</dbReference>
<reference evidence="1" key="1">
    <citation type="submission" date="2023-10" db="EMBL/GenBank/DDBJ databases">
        <authorList>
            <person name="Domelevo Entfellner J.-B."/>
        </authorList>
    </citation>
    <scope>NUCLEOTIDE SEQUENCE</scope>
</reference>
<evidence type="ECO:0000313" key="2">
    <source>
        <dbReference type="Proteomes" id="UP001189624"/>
    </source>
</evidence>
<dbReference type="Proteomes" id="UP001189624">
    <property type="component" value="Chromosome 5"/>
</dbReference>
<name>A0AA86SZK2_9FABA</name>
<dbReference type="AlphaFoldDB" id="A0AA86SZK2"/>
<sequence>MGVEEWLSLMLCINRQEVGTRSIVQVGLVGDTNQRKREMKISWASGPYQEKNLKWLSKQRFPWFSSQTQSGGSNAPLNTTIH</sequence>